<evidence type="ECO:0000313" key="2">
    <source>
        <dbReference type="EMBL" id="WRL66293.1"/>
    </source>
</evidence>
<protein>
    <submittedName>
        <fullName evidence="2">Uncharacterized protein</fullName>
    </submittedName>
</protein>
<sequence length="202" mass="21523">MMGQAGGRPPEDQRRSALRAALDFAELPLDQLWIRYFALGGTGDLMDLDAHLTGLVLLPPAESNLLAHAINERLDELVTERRVPYTRPMPLTRPTAGPLAALVDLLGAAGSSPPERLPALTASAGRALGVDIEVHLIDHEQRALLRLPADGTSSPNTRRWTGPWQAGRSATTSSSRPTGRTAHGCGSPSSTERIASASSRWG</sequence>
<dbReference type="EMBL" id="CP141261">
    <property type="protein sequence ID" value="WRL66293.1"/>
    <property type="molecule type" value="Genomic_DNA"/>
</dbReference>
<keyword evidence="3" id="KW-1185">Reference proteome</keyword>
<feature type="compositionally biased region" description="Polar residues" evidence="1">
    <location>
        <begin position="168"/>
        <end position="178"/>
    </location>
</feature>
<gene>
    <name evidence="2" type="ORF">U6N30_13055</name>
</gene>
<accession>A0ABZ1B8Q9</accession>
<reference evidence="2 3" key="1">
    <citation type="submission" date="2023-12" db="EMBL/GenBank/DDBJ databases">
        <title>Blastococcus brunescens sp. nov., an actonobacterium isolated from sandstone collected in sahara desert.</title>
        <authorList>
            <person name="Gtari M."/>
            <person name="Ghodhbane F."/>
        </authorList>
    </citation>
    <scope>NUCLEOTIDE SEQUENCE [LARGE SCALE GENOMIC DNA]</scope>
    <source>
        <strain evidence="2 3">BMG 8361</strain>
    </source>
</reference>
<dbReference type="Proteomes" id="UP001324287">
    <property type="component" value="Chromosome"/>
</dbReference>
<dbReference type="RefSeq" id="WP_324277608.1">
    <property type="nucleotide sequence ID" value="NZ_CP141261.1"/>
</dbReference>
<feature type="compositionally biased region" description="Polar residues" evidence="1">
    <location>
        <begin position="187"/>
        <end position="202"/>
    </location>
</feature>
<proteinExistence type="predicted"/>
<feature type="region of interest" description="Disordered" evidence="1">
    <location>
        <begin position="148"/>
        <end position="202"/>
    </location>
</feature>
<organism evidence="2 3">
    <name type="scientific">Blastococcus brunescens</name>
    <dbReference type="NCBI Taxonomy" id="1564165"/>
    <lineage>
        <taxon>Bacteria</taxon>
        <taxon>Bacillati</taxon>
        <taxon>Actinomycetota</taxon>
        <taxon>Actinomycetes</taxon>
        <taxon>Geodermatophilales</taxon>
        <taxon>Geodermatophilaceae</taxon>
        <taxon>Blastococcus</taxon>
    </lineage>
</organism>
<evidence type="ECO:0000256" key="1">
    <source>
        <dbReference type="SAM" id="MobiDB-lite"/>
    </source>
</evidence>
<evidence type="ECO:0000313" key="3">
    <source>
        <dbReference type="Proteomes" id="UP001324287"/>
    </source>
</evidence>
<name>A0ABZ1B8Q9_9ACTN</name>